<feature type="domain" description="NADP-dependent oxidoreductase" evidence="4">
    <location>
        <begin position="103"/>
        <end position="402"/>
    </location>
</feature>
<comment type="similarity">
    <text evidence="1">Belongs to the shaker potassium channel beta subunit family.</text>
</comment>
<dbReference type="PANTHER" id="PTHR43150">
    <property type="entry name" value="HYPERKINETIC, ISOFORM M"/>
    <property type="match status" value="1"/>
</dbReference>
<gene>
    <name evidence="5" type="ORF">TH3_15965</name>
</gene>
<reference evidence="5 6" key="1">
    <citation type="journal article" date="2012" name="J. Bacteriol.">
        <title>Genome sequence of Thalassospira xiamenensis type strain M-5.</title>
        <authorList>
            <person name="Lai Q."/>
            <person name="Shao Z."/>
        </authorList>
    </citation>
    <scope>NUCLEOTIDE SEQUENCE [LARGE SCALE GENOMIC DNA]</scope>
    <source>
        <strain evidence="5 6">M-5</strain>
    </source>
</reference>
<accession>A0AB72UGF1</accession>
<dbReference type="InterPro" id="IPR005399">
    <property type="entry name" value="K_chnl_volt-dep_bsu_KCNAB-rel"/>
</dbReference>
<protein>
    <submittedName>
        <fullName evidence="5">Aldo-keto reductase</fullName>
    </submittedName>
</protein>
<dbReference type="PANTHER" id="PTHR43150:SF4">
    <property type="entry name" value="L-GLYCERALDEHYDE 3-PHOSPHATE REDUCTASE"/>
    <property type="match status" value="1"/>
</dbReference>
<dbReference type="Gene3D" id="3.20.20.100">
    <property type="entry name" value="NADP-dependent oxidoreductase domain"/>
    <property type="match status" value="1"/>
</dbReference>
<evidence type="ECO:0000256" key="3">
    <source>
        <dbReference type="ARBA" id="ARBA00023002"/>
    </source>
</evidence>
<dbReference type="InterPro" id="IPR023210">
    <property type="entry name" value="NADP_OxRdtase_dom"/>
</dbReference>
<dbReference type="AlphaFoldDB" id="A0AB72UGF1"/>
<dbReference type="Pfam" id="PF00248">
    <property type="entry name" value="Aldo_ket_red"/>
    <property type="match status" value="1"/>
</dbReference>
<name>A0AB72UGF1_9PROT</name>
<organism evidence="5 6">
    <name type="scientific">Thalassospira xiamenensis M-5 = DSM 17429</name>
    <dbReference type="NCBI Taxonomy" id="1123366"/>
    <lineage>
        <taxon>Bacteria</taxon>
        <taxon>Pseudomonadati</taxon>
        <taxon>Pseudomonadota</taxon>
        <taxon>Alphaproteobacteria</taxon>
        <taxon>Rhodospirillales</taxon>
        <taxon>Thalassospiraceae</taxon>
        <taxon>Thalassospira</taxon>
    </lineage>
</organism>
<evidence type="ECO:0000256" key="2">
    <source>
        <dbReference type="ARBA" id="ARBA00022857"/>
    </source>
</evidence>
<dbReference type="KEGG" id="txi:TH3_15965"/>
<proteinExistence type="inferred from homology"/>
<dbReference type="NCBIfam" id="NF007388">
    <property type="entry name" value="PRK09912.1"/>
    <property type="match status" value="1"/>
</dbReference>
<keyword evidence="3" id="KW-0560">Oxidoreductase</keyword>
<dbReference type="SUPFAM" id="SSF51430">
    <property type="entry name" value="NAD(P)-linked oxidoreductase"/>
    <property type="match status" value="1"/>
</dbReference>
<dbReference type="Proteomes" id="UP000007127">
    <property type="component" value="Chromosome"/>
</dbReference>
<evidence type="ECO:0000256" key="1">
    <source>
        <dbReference type="ARBA" id="ARBA00006515"/>
    </source>
</evidence>
<dbReference type="GO" id="GO:0051596">
    <property type="term" value="P:methylglyoxal catabolic process"/>
    <property type="evidence" value="ECO:0007669"/>
    <property type="project" value="TreeGrafter"/>
</dbReference>
<dbReference type="EMBL" id="CP004388">
    <property type="protein sequence ID" value="AJD53297.1"/>
    <property type="molecule type" value="Genomic_DNA"/>
</dbReference>
<evidence type="ECO:0000313" key="6">
    <source>
        <dbReference type="Proteomes" id="UP000007127"/>
    </source>
</evidence>
<dbReference type="InterPro" id="IPR036812">
    <property type="entry name" value="NAD(P)_OxRdtase_dom_sf"/>
</dbReference>
<sequence>MAAKGNGTDQETCGVSSPYQVKAYHKTVPTYRGGFFTLTRLTAWSFCLMNKTLDRFNCGHDPEGNNQEEDMASVEEGWNANPARYDNATYNRSGKSGLMLPQITLGLWQNFGGVDVFETQRAMIRRAFDRGVIHFDLANNYGPPPGSAEENFGKVLAKDLKFHRDELVISTKAGYRMWPGPYGEWGSRKYLISSLDQSLSRMGLDYVDIFYSHRVDPNTPLAETMGALDQIVRSGKALYVGISSYSAEMTRKAQAILTDLGTPCVIHQPSYSMLNRWVETEGLLDTLSELGIGCIAFSPLAQGLLTNKYLDGVPENSRAALEGSFQPGMLSEDNLNRVRALNEIAKRRGQTLAQMAIAWVLRRPEITSALIGARHVEQLDNSLDALKNLEFSAEELAEIDKYATDGGLNLWQKSSDSEAPV</sequence>
<evidence type="ECO:0000313" key="5">
    <source>
        <dbReference type="EMBL" id="AJD53297.1"/>
    </source>
</evidence>
<evidence type="ECO:0000259" key="4">
    <source>
        <dbReference type="Pfam" id="PF00248"/>
    </source>
</evidence>
<dbReference type="GO" id="GO:0016491">
    <property type="term" value="F:oxidoreductase activity"/>
    <property type="evidence" value="ECO:0007669"/>
    <property type="project" value="UniProtKB-KW"/>
</dbReference>
<keyword evidence="2" id="KW-0521">NADP</keyword>